<feature type="region of interest" description="Disordered" evidence="1">
    <location>
        <begin position="225"/>
        <end position="258"/>
    </location>
</feature>
<gene>
    <name evidence="2" type="ORF">NA56DRAFT_644998</name>
</gene>
<evidence type="ECO:0000256" key="1">
    <source>
        <dbReference type="SAM" id="MobiDB-lite"/>
    </source>
</evidence>
<organism evidence="2 3">
    <name type="scientific">Hyaloscypha hepaticicola</name>
    <dbReference type="NCBI Taxonomy" id="2082293"/>
    <lineage>
        <taxon>Eukaryota</taxon>
        <taxon>Fungi</taxon>
        <taxon>Dikarya</taxon>
        <taxon>Ascomycota</taxon>
        <taxon>Pezizomycotina</taxon>
        <taxon>Leotiomycetes</taxon>
        <taxon>Helotiales</taxon>
        <taxon>Hyaloscyphaceae</taxon>
        <taxon>Hyaloscypha</taxon>
    </lineage>
</organism>
<feature type="region of interest" description="Disordered" evidence="1">
    <location>
        <begin position="1"/>
        <end position="131"/>
    </location>
</feature>
<name>A0A2J6Q7U3_9HELO</name>
<dbReference type="OrthoDB" id="3562035at2759"/>
<sequence>MVSFTITRFARAASPSPSTRERGMEKGQGQRLGLDKRVSALFTLLPAGAQPQNSASPTPADEQEQNEKTSAETETETENAAMNPESKATRVKMDRRFSTLFSLSAPPSRPSASPTPADEQNEETSAETDTTIAMSLETQSTRVKMERRFSTLFSLSAPNSRPSTPPSHDETSCSISSKSTLSRQKSLKLLFRRIFSNKTSSTRDETKSIDFTSEEIGSRLWADLMGGGAPDPSTGTTLAPPASSTKQRSQTTVVVLPSSKSRPKSGVEIVGILRSSGGGNGWGCKRADSKFSSITSLPSLRSLSLPELPTSCCEGDGGMVNISSSGLVFLESCVRRIGRGLAKQGISFPPFSLHLPFNYPSTTISAKI</sequence>
<reference evidence="2 3" key="1">
    <citation type="submission" date="2016-05" db="EMBL/GenBank/DDBJ databases">
        <title>A degradative enzymes factory behind the ericoid mycorrhizal symbiosis.</title>
        <authorList>
            <consortium name="DOE Joint Genome Institute"/>
            <person name="Martino E."/>
            <person name="Morin E."/>
            <person name="Grelet G."/>
            <person name="Kuo A."/>
            <person name="Kohler A."/>
            <person name="Daghino S."/>
            <person name="Barry K."/>
            <person name="Choi C."/>
            <person name="Cichocki N."/>
            <person name="Clum A."/>
            <person name="Copeland A."/>
            <person name="Hainaut M."/>
            <person name="Haridas S."/>
            <person name="Labutti K."/>
            <person name="Lindquist E."/>
            <person name="Lipzen A."/>
            <person name="Khouja H.-R."/>
            <person name="Murat C."/>
            <person name="Ohm R."/>
            <person name="Olson A."/>
            <person name="Spatafora J."/>
            <person name="Veneault-Fourrey C."/>
            <person name="Henrissat B."/>
            <person name="Grigoriev I."/>
            <person name="Martin F."/>
            <person name="Perotto S."/>
        </authorList>
    </citation>
    <scope>NUCLEOTIDE SEQUENCE [LARGE SCALE GENOMIC DNA]</scope>
    <source>
        <strain evidence="2 3">UAMH 7357</strain>
    </source>
</reference>
<dbReference type="AlphaFoldDB" id="A0A2J6Q7U3"/>
<dbReference type="Proteomes" id="UP000235672">
    <property type="component" value="Unassembled WGS sequence"/>
</dbReference>
<keyword evidence="3" id="KW-1185">Reference proteome</keyword>
<dbReference type="EMBL" id="KZ613478">
    <property type="protein sequence ID" value="PMD22302.1"/>
    <property type="molecule type" value="Genomic_DNA"/>
</dbReference>
<evidence type="ECO:0000313" key="2">
    <source>
        <dbReference type="EMBL" id="PMD22302.1"/>
    </source>
</evidence>
<feature type="compositionally biased region" description="Low complexity" evidence="1">
    <location>
        <begin position="102"/>
        <end position="117"/>
    </location>
</feature>
<feature type="compositionally biased region" description="Basic and acidic residues" evidence="1">
    <location>
        <begin position="87"/>
        <end position="97"/>
    </location>
</feature>
<protein>
    <submittedName>
        <fullName evidence="2">Uncharacterized protein</fullName>
    </submittedName>
</protein>
<evidence type="ECO:0000313" key="3">
    <source>
        <dbReference type="Proteomes" id="UP000235672"/>
    </source>
</evidence>
<accession>A0A2J6Q7U3</accession>
<proteinExistence type="predicted"/>
<feature type="region of interest" description="Disordered" evidence="1">
    <location>
        <begin position="155"/>
        <end position="178"/>
    </location>
</feature>
<feature type="compositionally biased region" description="Polar residues" evidence="1">
    <location>
        <begin position="233"/>
        <end position="253"/>
    </location>
</feature>